<sequence length="347" mass="36138">MPTLRVRPRRLALRAPVRTFWGEMRERELLEVRLTWDGDDHGLGEAAALEHRDGVSTPAVRAALEAHAEVLRRMPPAASHSDLLAACAAERPLPQALAAIDLALWDRAGRQAGRPVARLLADDAARAVPVSAMIWARDPVFAAAEAYRAAMAGHRCVRVRVGVGDELARVVAVRQAVGPDIAIRIDAAGAWQHPAEALAALEPLAEAGIELVEDLLADAGESAGLVGESPIPVAVDGDGSGIQDDLAPAFVRLTISRCGGITGLLAAARAARRSGARPYLASNLDGPLGLAAGVQAAAVLLAESPMPACGLATLGMFVEHTHMLPVENGSIDVPSEPGLLGTTTQAK</sequence>
<feature type="domain" description="Mandelate racemase/muconate lactonizing enzyme C-terminal" evidence="5">
    <location>
        <begin position="138"/>
        <end position="232"/>
    </location>
</feature>
<evidence type="ECO:0000313" key="6">
    <source>
        <dbReference type="EMBL" id="CAA9482642.1"/>
    </source>
</evidence>
<reference evidence="6" key="1">
    <citation type="submission" date="2020-02" db="EMBL/GenBank/DDBJ databases">
        <authorList>
            <person name="Meier V. D."/>
        </authorList>
    </citation>
    <scope>NUCLEOTIDE SEQUENCE</scope>
    <source>
        <strain evidence="6">AVDCRST_MAG38</strain>
    </source>
</reference>
<evidence type="ECO:0000256" key="3">
    <source>
        <dbReference type="ARBA" id="ARBA00023235"/>
    </source>
</evidence>
<dbReference type="GO" id="GO:0016854">
    <property type="term" value="F:racemase and epimerase activity"/>
    <property type="evidence" value="ECO:0007669"/>
    <property type="project" value="UniProtKB-ARBA"/>
</dbReference>
<dbReference type="PANTHER" id="PTHR48073">
    <property type="entry name" value="O-SUCCINYLBENZOATE SYNTHASE-RELATED"/>
    <property type="match status" value="1"/>
</dbReference>
<dbReference type="SMART" id="SM00922">
    <property type="entry name" value="MR_MLE"/>
    <property type="match status" value="1"/>
</dbReference>
<dbReference type="SUPFAM" id="SSF51604">
    <property type="entry name" value="Enolase C-terminal domain-like"/>
    <property type="match status" value="1"/>
</dbReference>
<dbReference type="SUPFAM" id="SSF54826">
    <property type="entry name" value="Enolase N-terminal domain-like"/>
    <property type="match status" value="1"/>
</dbReference>
<dbReference type="AlphaFoldDB" id="A0A6J4RW38"/>
<dbReference type="GO" id="GO:0046872">
    <property type="term" value="F:metal ion binding"/>
    <property type="evidence" value="ECO:0007669"/>
    <property type="project" value="UniProtKB-KW"/>
</dbReference>
<organism evidence="6">
    <name type="scientific">uncultured Solirubrobacteraceae bacterium</name>
    <dbReference type="NCBI Taxonomy" id="1162706"/>
    <lineage>
        <taxon>Bacteria</taxon>
        <taxon>Bacillati</taxon>
        <taxon>Actinomycetota</taxon>
        <taxon>Thermoleophilia</taxon>
        <taxon>Solirubrobacterales</taxon>
        <taxon>Solirubrobacteraceae</taxon>
        <taxon>environmental samples</taxon>
    </lineage>
</organism>
<evidence type="ECO:0000256" key="2">
    <source>
        <dbReference type="ARBA" id="ARBA00022723"/>
    </source>
</evidence>
<dbReference type="InterPro" id="IPR013341">
    <property type="entry name" value="Mandelate_racemase_N_dom"/>
</dbReference>
<comment type="similarity">
    <text evidence="1">Belongs to the mandelate racemase/muconate lactonizing enzyme family.</text>
</comment>
<dbReference type="Pfam" id="PF13378">
    <property type="entry name" value="MR_MLE_C"/>
    <property type="match status" value="1"/>
</dbReference>
<dbReference type="EMBL" id="CADCVJ010000180">
    <property type="protein sequence ID" value="CAA9482642.1"/>
    <property type="molecule type" value="Genomic_DNA"/>
</dbReference>
<evidence type="ECO:0000256" key="4">
    <source>
        <dbReference type="SAM" id="MobiDB-lite"/>
    </source>
</evidence>
<feature type="region of interest" description="Disordered" evidence="4">
    <location>
        <begin position="328"/>
        <end position="347"/>
    </location>
</feature>
<keyword evidence="2" id="KW-0479">Metal-binding</keyword>
<dbReference type="Gene3D" id="3.30.390.10">
    <property type="entry name" value="Enolase-like, N-terminal domain"/>
    <property type="match status" value="1"/>
</dbReference>
<proteinExistence type="inferred from homology"/>
<gene>
    <name evidence="6" type="ORF">AVDCRST_MAG38-2115</name>
</gene>
<name>A0A6J4RW38_9ACTN</name>
<dbReference type="InterPro" id="IPR029017">
    <property type="entry name" value="Enolase-like_N"/>
</dbReference>
<dbReference type="PANTHER" id="PTHR48073:SF2">
    <property type="entry name" value="O-SUCCINYLBENZOATE SYNTHASE"/>
    <property type="match status" value="1"/>
</dbReference>
<keyword evidence="3" id="KW-0413">Isomerase</keyword>
<evidence type="ECO:0000259" key="5">
    <source>
        <dbReference type="SMART" id="SM00922"/>
    </source>
</evidence>
<dbReference type="Gene3D" id="3.20.20.120">
    <property type="entry name" value="Enolase-like C-terminal domain"/>
    <property type="match status" value="1"/>
</dbReference>
<dbReference type="Pfam" id="PF02746">
    <property type="entry name" value="MR_MLE_N"/>
    <property type="match status" value="1"/>
</dbReference>
<protein>
    <recommendedName>
        <fullName evidence="5">Mandelate racemase/muconate lactonizing enzyme C-terminal domain-containing protein</fullName>
    </recommendedName>
</protein>
<dbReference type="InterPro" id="IPR029065">
    <property type="entry name" value="Enolase_C-like"/>
</dbReference>
<dbReference type="InterPro" id="IPR013342">
    <property type="entry name" value="Mandelate_racemase_C"/>
</dbReference>
<dbReference type="SFLD" id="SFLDS00001">
    <property type="entry name" value="Enolase"/>
    <property type="match status" value="1"/>
</dbReference>
<dbReference type="InterPro" id="IPR036849">
    <property type="entry name" value="Enolase-like_C_sf"/>
</dbReference>
<accession>A0A6J4RW38</accession>
<evidence type="ECO:0000256" key="1">
    <source>
        <dbReference type="ARBA" id="ARBA00008031"/>
    </source>
</evidence>